<dbReference type="KEGG" id="mstr:EGN60_00395"/>
<reference evidence="1 2" key="1">
    <citation type="submission" date="2018-11" db="EMBL/GenBank/DDBJ databases">
        <title>Genome sequence of Mycoplasma struthionis sp. nov.</title>
        <authorList>
            <person name="Spergser J."/>
        </authorList>
    </citation>
    <scope>NUCLEOTIDE SEQUENCE [LARGE SCALE GENOMIC DNA]</scope>
    <source>
        <strain evidence="1 2">237IA</strain>
    </source>
</reference>
<organism evidence="1 2">
    <name type="scientific">Mycoplasma struthionis</name>
    <dbReference type="NCBI Taxonomy" id="538220"/>
    <lineage>
        <taxon>Bacteria</taxon>
        <taxon>Bacillati</taxon>
        <taxon>Mycoplasmatota</taxon>
        <taxon>Mollicutes</taxon>
        <taxon>Mycoplasmataceae</taxon>
        <taxon>Mycoplasma</taxon>
    </lineage>
</organism>
<sequence length="286" mass="34421">MPNQINRSNIMSTASPQNKKNAEVYEVYRIIKEAFGQDIYEKLTNVRAYYKDYHNRSYIGKLEDTWVQIRIPYDIVEVNHANEQKIIEIFKDYLYAKNGVLIKKWFPGVDLFKINIDEKISKAILHCVKNFQNLDVKLERFNWLRFNIDDPKYLELVKKYENEEYVLAHNNLKRQNILVNKYGFIKLVDFEFSSFNSRYFDPVSLHLFLGLNKDEIIEFFNLDRNTFDDYVYMVRVYNEVLFKNIYANLKIPNIKVIESLNHYNNRSFLVSNRFIIQKIIMNLIIN</sequence>
<proteinExistence type="predicted"/>
<dbReference type="EMBL" id="CP034044">
    <property type="protein sequence ID" value="AZG68440.1"/>
    <property type="molecule type" value="Genomic_DNA"/>
</dbReference>
<dbReference type="RefSeq" id="WP_124724135.1">
    <property type="nucleotide sequence ID" value="NZ_CP034044.1"/>
</dbReference>
<gene>
    <name evidence="1" type="ORF">EGN60_00395</name>
</gene>
<dbReference type="Proteomes" id="UP000275883">
    <property type="component" value="Chromosome"/>
</dbReference>
<dbReference type="OrthoDB" id="394930at2"/>
<keyword evidence="2" id="KW-1185">Reference proteome</keyword>
<dbReference type="AlphaFoldDB" id="A0A3G8LHV4"/>
<dbReference type="SUPFAM" id="SSF56112">
    <property type="entry name" value="Protein kinase-like (PK-like)"/>
    <property type="match status" value="1"/>
</dbReference>
<dbReference type="Gene3D" id="3.90.1200.10">
    <property type="match status" value="1"/>
</dbReference>
<evidence type="ECO:0008006" key="3">
    <source>
        <dbReference type="Google" id="ProtNLM"/>
    </source>
</evidence>
<evidence type="ECO:0000313" key="1">
    <source>
        <dbReference type="EMBL" id="AZG68440.1"/>
    </source>
</evidence>
<protein>
    <recommendedName>
        <fullName evidence="3">Aminoglycoside phosphotransferase domain-containing protein</fullName>
    </recommendedName>
</protein>
<dbReference type="Pfam" id="PF01633">
    <property type="entry name" value="Choline_kinase"/>
    <property type="match status" value="1"/>
</dbReference>
<evidence type="ECO:0000313" key="2">
    <source>
        <dbReference type="Proteomes" id="UP000275883"/>
    </source>
</evidence>
<dbReference type="InterPro" id="IPR011009">
    <property type="entry name" value="Kinase-like_dom_sf"/>
</dbReference>
<accession>A0A3G8LHV4</accession>
<name>A0A3G8LHV4_9MOLU</name>